<comment type="similarity">
    <text evidence="2">Belongs to the POMP/UMP1 family.</text>
</comment>
<evidence type="ECO:0000256" key="1">
    <source>
        <dbReference type="ARBA" id="ARBA00023186"/>
    </source>
</evidence>
<dbReference type="GO" id="GO:0043248">
    <property type="term" value="P:proteasome assembly"/>
    <property type="evidence" value="ECO:0007669"/>
    <property type="project" value="InterPro"/>
</dbReference>
<name>A0A2R5LH10_9ACAR</name>
<dbReference type="GO" id="GO:0000502">
    <property type="term" value="C:proteasome complex"/>
    <property type="evidence" value="ECO:0007669"/>
    <property type="project" value="UniProtKB-KW"/>
</dbReference>
<dbReference type="GO" id="GO:0005634">
    <property type="term" value="C:nucleus"/>
    <property type="evidence" value="ECO:0007669"/>
    <property type="project" value="TreeGrafter"/>
</dbReference>
<reference evidence="3" key="1">
    <citation type="submission" date="2018-03" db="EMBL/GenBank/DDBJ databases">
        <title>The relapsing fever spirochete Borrelia turicatae persists in the highly oxidative environment of its soft-bodied tick vector.</title>
        <authorList>
            <person name="Bourret T.J."/>
            <person name="Boyle W.K."/>
            <person name="Valenzuela J.G."/>
            <person name="Oliveira F."/>
            <person name="Lopez J.E."/>
        </authorList>
    </citation>
    <scope>NUCLEOTIDE SEQUENCE</scope>
    <source>
        <strain evidence="3">Kansas strain/isolate</strain>
        <tissue evidence="3">Salivary glands</tissue>
    </source>
</reference>
<accession>A0A2R5LH10</accession>
<dbReference type="AlphaFoldDB" id="A0A2R5LH10"/>
<dbReference type="PANTHER" id="PTHR12828">
    <property type="entry name" value="PROTEASOME MATURATION PROTEIN UMP1"/>
    <property type="match status" value="1"/>
</dbReference>
<sequence length="140" mass="15639">MALPSLRTNGFGSKQAVQETGAYGMQDVMVNGFTCVKNSLAAVHPLEESERQYNSNVEKMQFSTSRSIQGLHAPIKLAAERNAARQIGRLPSLPSSNLMLEVLEGNDETINFEDIYNDPMEMVEVLRPPQFVMEKHLRLS</sequence>
<protein>
    <submittedName>
        <fullName evidence="3">Putative proteasome maturation protein</fullName>
    </submittedName>
</protein>
<keyword evidence="3" id="KW-0647">Proteasome</keyword>
<dbReference type="InterPro" id="IPR008012">
    <property type="entry name" value="Ump1"/>
</dbReference>
<evidence type="ECO:0000256" key="2">
    <source>
        <dbReference type="ARBA" id="ARBA00043974"/>
    </source>
</evidence>
<dbReference type="PANTHER" id="PTHR12828:SF3">
    <property type="entry name" value="PROTEASOME MATURATION PROTEIN"/>
    <property type="match status" value="1"/>
</dbReference>
<dbReference type="EMBL" id="GGLE01004579">
    <property type="protein sequence ID" value="MBY08705.1"/>
    <property type="molecule type" value="Transcribed_RNA"/>
</dbReference>
<organism evidence="3">
    <name type="scientific">Ornithodoros turicata</name>
    <dbReference type="NCBI Taxonomy" id="34597"/>
    <lineage>
        <taxon>Eukaryota</taxon>
        <taxon>Metazoa</taxon>
        <taxon>Ecdysozoa</taxon>
        <taxon>Arthropoda</taxon>
        <taxon>Chelicerata</taxon>
        <taxon>Arachnida</taxon>
        <taxon>Acari</taxon>
        <taxon>Parasitiformes</taxon>
        <taxon>Ixodida</taxon>
        <taxon>Ixodoidea</taxon>
        <taxon>Argasidae</taxon>
        <taxon>Ornithodorinae</taxon>
        <taxon>Ornithodoros</taxon>
    </lineage>
</organism>
<keyword evidence="1" id="KW-0143">Chaperone</keyword>
<dbReference type="GO" id="GO:0005737">
    <property type="term" value="C:cytoplasm"/>
    <property type="evidence" value="ECO:0007669"/>
    <property type="project" value="TreeGrafter"/>
</dbReference>
<proteinExistence type="inferred from homology"/>
<evidence type="ECO:0000313" key="3">
    <source>
        <dbReference type="EMBL" id="MBY08705.1"/>
    </source>
</evidence>
<dbReference type="Pfam" id="PF05348">
    <property type="entry name" value="UMP1"/>
    <property type="match status" value="1"/>
</dbReference>